<dbReference type="Gene3D" id="1.10.10.10">
    <property type="entry name" value="Winged helix-like DNA-binding domain superfamily/Winged helix DNA-binding domain"/>
    <property type="match status" value="1"/>
</dbReference>
<dbReference type="GO" id="GO:0006950">
    <property type="term" value="P:response to stress"/>
    <property type="evidence" value="ECO:0007669"/>
    <property type="project" value="TreeGrafter"/>
</dbReference>
<organism evidence="5 6">
    <name type="scientific">Reyranella soli</name>
    <dbReference type="NCBI Taxonomy" id="1230389"/>
    <lineage>
        <taxon>Bacteria</taxon>
        <taxon>Pseudomonadati</taxon>
        <taxon>Pseudomonadota</taxon>
        <taxon>Alphaproteobacteria</taxon>
        <taxon>Hyphomicrobiales</taxon>
        <taxon>Reyranellaceae</taxon>
        <taxon>Reyranella</taxon>
    </lineage>
</organism>
<keyword evidence="2" id="KW-0238">DNA-binding</keyword>
<evidence type="ECO:0000256" key="3">
    <source>
        <dbReference type="ARBA" id="ARBA00023163"/>
    </source>
</evidence>
<dbReference type="RefSeq" id="WP_147151538.1">
    <property type="nucleotide sequence ID" value="NZ_BKAJ01000075.1"/>
</dbReference>
<dbReference type="PROSITE" id="PS01117">
    <property type="entry name" value="HTH_MARR_1"/>
    <property type="match status" value="1"/>
</dbReference>
<evidence type="ECO:0000256" key="2">
    <source>
        <dbReference type="ARBA" id="ARBA00023125"/>
    </source>
</evidence>
<dbReference type="InterPro" id="IPR039422">
    <property type="entry name" value="MarR/SlyA-like"/>
</dbReference>
<dbReference type="Proteomes" id="UP000321058">
    <property type="component" value="Unassembled WGS sequence"/>
</dbReference>
<gene>
    <name evidence="5" type="ORF">RSO01_43280</name>
</gene>
<dbReference type="GO" id="GO:0003700">
    <property type="term" value="F:DNA-binding transcription factor activity"/>
    <property type="evidence" value="ECO:0007669"/>
    <property type="project" value="InterPro"/>
</dbReference>
<name>A0A512NE11_9HYPH</name>
<dbReference type="PRINTS" id="PR00598">
    <property type="entry name" value="HTHMARR"/>
</dbReference>
<dbReference type="SUPFAM" id="SSF46785">
    <property type="entry name" value="Winged helix' DNA-binding domain"/>
    <property type="match status" value="1"/>
</dbReference>
<evidence type="ECO:0000313" key="5">
    <source>
        <dbReference type="EMBL" id="GEP57162.1"/>
    </source>
</evidence>
<dbReference type="EMBL" id="BKAJ01000075">
    <property type="protein sequence ID" value="GEP57162.1"/>
    <property type="molecule type" value="Genomic_DNA"/>
</dbReference>
<dbReference type="PANTHER" id="PTHR33164">
    <property type="entry name" value="TRANSCRIPTIONAL REGULATOR, MARR FAMILY"/>
    <property type="match status" value="1"/>
</dbReference>
<proteinExistence type="predicted"/>
<dbReference type="AlphaFoldDB" id="A0A512NE11"/>
<evidence type="ECO:0000313" key="6">
    <source>
        <dbReference type="Proteomes" id="UP000321058"/>
    </source>
</evidence>
<comment type="caution">
    <text evidence="5">The sequence shown here is derived from an EMBL/GenBank/DDBJ whole genome shotgun (WGS) entry which is preliminary data.</text>
</comment>
<dbReference type="InterPro" id="IPR023187">
    <property type="entry name" value="Tscrpt_reg_MarR-type_CS"/>
</dbReference>
<dbReference type="InterPro" id="IPR000835">
    <property type="entry name" value="HTH_MarR-typ"/>
</dbReference>
<keyword evidence="6" id="KW-1185">Reference proteome</keyword>
<accession>A0A512NE11</accession>
<dbReference type="InterPro" id="IPR036390">
    <property type="entry name" value="WH_DNA-bd_sf"/>
</dbReference>
<sequence length="143" mass="15885">MSTPTDDQLASLGAAFDAFARRYKLPDELGSETQLNELDKQTLIYVADHPGCGPTDIARFLAVPNTTISSATDRLAKRGLLERHRPEGDRRAVALQLSADGKARADAIVAAYRDICRRMLEPLSPAERKNFIRMITKIVHHED</sequence>
<keyword evidence="3" id="KW-0804">Transcription</keyword>
<keyword evidence="1" id="KW-0805">Transcription regulation</keyword>
<evidence type="ECO:0000256" key="1">
    <source>
        <dbReference type="ARBA" id="ARBA00023015"/>
    </source>
</evidence>
<dbReference type="PANTHER" id="PTHR33164:SF43">
    <property type="entry name" value="HTH-TYPE TRANSCRIPTIONAL REPRESSOR YETL"/>
    <property type="match status" value="1"/>
</dbReference>
<dbReference type="InterPro" id="IPR036388">
    <property type="entry name" value="WH-like_DNA-bd_sf"/>
</dbReference>
<dbReference type="PROSITE" id="PS50995">
    <property type="entry name" value="HTH_MARR_2"/>
    <property type="match status" value="1"/>
</dbReference>
<evidence type="ECO:0000259" key="4">
    <source>
        <dbReference type="PROSITE" id="PS50995"/>
    </source>
</evidence>
<dbReference type="SMART" id="SM00347">
    <property type="entry name" value="HTH_MARR"/>
    <property type="match status" value="1"/>
</dbReference>
<dbReference type="OrthoDB" id="8256382at2"/>
<reference evidence="5 6" key="1">
    <citation type="submission" date="2019-07" db="EMBL/GenBank/DDBJ databases">
        <title>Whole genome shotgun sequence of Reyranella soli NBRC 108950.</title>
        <authorList>
            <person name="Hosoyama A."/>
            <person name="Uohara A."/>
            <person name="Ohji S."/>
            <person name="Ichikawa N."/>
        </authorList>
    </citation>
    <scope>NUCLEOTIDE SEQUENCE [LARGE SCALE GENOMIC DNA]</scope>
    <source>
        <strain evidence="5 6">NBRC 108950</strain>
    </source>
</reference>
<feature type="domain" description="HTH marR-type" evidence="4">
    <location>
        <begin position="5"/>
        <end position="140"/>
    </location>
</feature>
<protein>
    <recommendedName>
        <fullName evidence="4">HTH marR-type domain-containing protein</fullName>
    </recommendedName>
</protein>
<dbReference type="Pfam" id="PF12802">
    <property type="entry name" value="MarR_2"/>
    <property type="match status" value="1"/>
</dbReference>
<dbReference type="GO" id="GO:0003677">
    <property type="term" value="F:DNA binding"/>
    <property type="evidence" value="ECO:0007669"/>
    <property type="project" value="UniProtKB-KW"/>
</dbReference>